<keyword evidence="1" id="KW-0175">Coiled coil</keyword>
<dbReference type="AlphaFoldDB" id="A0A5J4FBS4"/>
<name>A0A5J4FBS4_MICAE</name>
<gene>
    <name evidence="2" type="ORF">MiAbW_02706</name>
</gene>
<proteinExistence type="predicted"/>
<evidence type="ECO:0000256" key="1">
    <source>
        <dbReference type="SAM" id="Coils"/>
    </source>
</evidence>
<dbReference type="EMBL" id="BJKP01000026">
    <property type="protein sequence ID" value="GEA28134.1"/>
    <property type="molecule type" value="Genomic_DNA"/>
</dbReference>
<protein>
    <submittedName>
        <fullName evidence="2">Uncharacterized protein</fullName>
    </submittedName>
</protein>
<comment type="caution">
    <text evidence="2">The sequence shown here is derived from an EMBL/GenBank/DDBJ whole genome shotgun (WGS) entry which is preliminary data.</text>
</comment>
<dbReference type="Proteomes" id="UP000376575">
    <property type="component" value="Unassembled WGS sequence"/>
</dbReference>
<reference evidence="2 3" key="1">
    <citation type="journal article" date="2019" name="FEMS Microbiol. Lett.">
        <title>A novel salt-tolerant genotype illuminates the sucrose gene evolution in freshwater bloom-forming cyanobacterium Microcystis aeruginosa.</title>
        <authorList>
            <person name="Tanabe Y."/>
            <person name="Yamaguchi H."/>
            <person name="Sano T."/>
            <person name="Kawachi M."/>
        </authorList>
    </citation>
    <scope>NUCLEOTIDE SEQUENCE [LARGE SCALE GENOMIC DNA]</scope>
    <source>
        <strain evidence="2 3">NIES-4325</strain>
    </source>
</reference>
<accession>A0A5J4FBS4</accession>
<evidence type="ECO:0000313" key="2">
    <source>
        <dbReference type="EMBL" id="GEA28134.1"/>
    </source>
</evidence>
<sequence>MGKSQSIADLESQDDSFSKYIAHATDNLKQRATSDQNTFDQYVKSFYEQNGWDQQPIAGGSFMNYHQEAEFALDSIKTTLNSVADSIFKGGSPPDGTTVDKAEAVAKVVTEIMSYEALALCAAEAFVLNILGAFDTSISAEYHSIVKSQSLAPGLMLHAWNFGDAFHQSDYFNNEFIVENAINFKLIYSFAQAAMEQDIEYMKNHSKLIEDQETQIENMQKKMDELTLDPDTDQKKIDTYQARIDGVKKQLEAYRNEVDAVVKKHGGHS</sequence>
<feature type="coiled-coil region" evidence="1">
    <location>
        <begin position="202"/>
        <end position="264"/>
    </location>
</feature>
<evidence type="ECO:0000313" key="3">
    <source>
        <dbReference type="Proteomes" id="UP000376575"/>
    </source>
</evidence>
<organism evidence="2 3">
    <name type="scientific">Microcystis aeruginosa NIES-4325</name>
    <dbReference type="NCBI Taxonomy" id="2569534"/>
    <lineage>
        <taxon>Bacteria</taxon>
        <taxon>Bacillati</taxon>
        <taxon>Cyanobacteriota</taxon>
        <taxon>Cyanophyceae</taxon>
        <taxon>Oscillatoriophycideae</taxon>
        <taxon>Chroococcales</taxon>
        <taxon>Microcystaceae</taxon>
        <taxon>Microcystis</taxon>
    </lineage>
</organism>
<dbReference type="RefSeq" id="WP_151696616.1">
    <property type="nucleotide sequence ID" value="NZ_BJKP01000026.1"/>
</dbReference>